<name>A0A6A5YUR6_9PLEO</name>
<dbReference type="OrthoDB" id="10687747at2759"/>
<dbReference type="EMBL" id="ML977336">
    <property type="protein sequence ID" value="KAF2110949.1"/>
    <property type="molecule type" value="Genomic_DNA"/>
</dbReference>
<sequence length="565" mass="64148">MASPTLLGVPPEVRLIVYRELFGLDDLGVTFFAYKEATALPPFYSAVTKICRLLRDEATECLYNHLEFRFDTSTDDWYSSDVHKPIDDFIGWTLKVGPGHAAQLRRVAICLPLIRHRPMQGNATSHLTTRPYIDLIKLATLAWDNPRCTITIVTSPKPRHQPISLALAGGIDSDYVPLYNAAALNLALQMVVWSATIRQQVTAKILQGIILANDGASGYMSHKFSSSSESRRHFSITSTGISYTDTKTKNLLDLPTPILHKIYGLVLGVPSRLEVKLSENSSEAPYESFRNVIFASVDSGIVNTPSQLTACKSMYAAAKKLFFSFCTFEMNEDVVYSHQKLHRIWLLREGLAQLTNFPYQKPAHIRINLTIAGRHTNPKTVHIHLNDIIDLRKCAEYIDVAFKHGQSENCVSLYAIYASLVRFKAQRLDPAVATDEEVSKRLSFWANCYGEVIGCNYKSASDFNAPMDPQVRRSLEDMATMPEPNPSKAENWHLDDHIEETRLLLAGWDERDRKQIRFRKFLFILALVLWYIIMWYRIPRAQTEINSNQLLYMELIELLEALLNG</sequence>
<feature type="transmembrane region" description="Helical" evidence="1">
    <location>
        <begin position="521"/>
        <end position="538"/>
    </location>
</feature>
<proteinExistence type="predicted"/>
<dbReference type="InterPro" id="IPR038883">
    <property type="entry name" value="AN11006-like"/>
</dbReference>
<keyword evidence="1" id="KW-0812">Transmembrane</keyword>
<evidence type="ECO:0000313" key="2">
    <source>
        <dbReference type="EMBL" id="KAF2110949.1"/>
    </source>
</evidence>
<evidence type="ECO:0000256" key="1">
    <source>
        <dbReference type="SAM" id="Phobius"/>
    </source>
</evidence>
<protein>
    <submittedName>
        <fullName evidence="2">Uncharacterized protein</fullName>
    </submittedName>
</protein>
<gene>
    <name evidence="2" type="ORF">BDV96DRAFT_603550</name>
</gene>
<dbReference type="AlphaFoldDB" id="A0A6A5YUR6"/>
<dbReference type="PANTHER" id="PTHR42085:SF2">
    <property type="entry name" value="F-BOX DOMAIN-CONTAINING PROTEIN"/>
    <property type="match status" value="1"/>
</dbReference>
<dbReference type="PANTHER" id="PTHR42085">
    <property type="entry name" value="F-BOX DOMAIN-CONTAINING PROTEIN"/>
    <property type="match status" value="1"/>
</dbReference>
<keyword evidence="3" id="KW-1185">Reference proteome</keyword>
<reference evidence="2" key="1">
    <citation type="journal article" date="2020" name="Stud. Mycol.">
        <title>101 Dothideomycetes genomes: a test case for predicting lifestyles and emergence of pathogens.</title>
        <authorList>
            <person name="Haridas S."/>
            <person name="Albert R."/>
            <person name="Binder M."/>
            <person name="Bloem J."/>
            <person name="Labutti K."/>
            <person name="Salamov A."/>
            <person name="Andreopoulos B."/>
            <person name="Baker S."/>
            <person name="Barry K."/>
            <person name="Bills G."/>
            <person name="Bluhm B."/>
            <person name="Cannon C."/>
            <person name="Castanera R."/>
            <person name="Culley D."/>
            <person name="Daum C."/>
            <person name="Ezra D."/>
            <person name="Gonzalez J."/>
            <person name="Henrissat B."/>
            <person name="Kuo A."/>
            <person name="Liang C."/>
            <person name="Lipzen A."/>
            <person name="Lutzoni F."/>
            <person name="Magnuson J."/>
            <person name="Mondo S."/>
            <person name="Nolan M."/>
            <person name="Ohm R."/>
            <person name="Pangilinan J."/>
            <person name="Park H.-J."/>
            <person name="Ramirez L."/>
            <person name="Alfaro M."/>
            <person name="Sun H."/>
            <person name="Tritt A."/>
            <person name="Yoshinaga Y."/>
            <person name="Zwiers L.-H."/>
            <person name="Turgeon B."/>
            <person name="Goodwin S."/>
            <person name="Spatafora J."/>
            <person name="Crous P."/>
            <person name="Grigoriev I."/>
        </authorList>
    </citation>
    <scope>NUCLEOTIDE SEQUENCE</scope>
    <source>
        <strain evidence="2">CBS 627.86</strain>
    </source>
</reference>
<keyword evidence="1" id="KW-1133">Transmembrane helix</keyword>
<evidence type="ECO:0000313" key="3">
    <source>
        <dbReference type="Proteomes" id="UP000799770"/>
    </source>
</evidence>
<keyword evidence="1" id="KW-0472">Membrane</keyword>
<accession>A0A6A5YUR6</accession>
<organism evidence="2 3">
    <name type="scientific">Lophiotrema nucula</name>
    <dbReference type="NCBI Taxonomy" id="690887"/>
    <lineage>
        <taxon>Eukaryota</taxon>
        <taxon>Fungi</taxon>
        <taxon>Dikarya</taxon>
        <taxon>Ascomycota</taxon>
        <taxon>Pezizomycotina</taxon>
        <taxon>Dothideomycetes</taxon>
        <taxon>Pleosporomycetidae</taxon>
        <taxon>Pleosporales</taxon>
        <taxon>Lophiotremataceae</taxon>
        <taxon>Lophiotrema</taxon>
    </lineage>
</organism>
<dbReference type="Proteomes" id="UP000799770">
    <property type="component" value="Unassembled WGS sequence"/>
</dbReference>